<gene>
    <name evidence="1" type="ORF">OCBIM_22006791mg</name>
</gene>
<protein>
    <submittedName>
        <fullName evidence="1">Uncharacterized protein</fullName>
    </submittedName>
</protein>
<dbReference type="EMBL" id="KQ426107">
    <property type="protein sequence ID" value="KOF68636.1"/>
    <property type="molecule type" value="Genomic_DNA"/>
</dbReference>
<accession>A0A0L8FVC5</accession>
<sequence length="80" mass="9049">MLHNFGLQCLPPLSSKDIRITLNHLTQIRITKHNKIPVSTRIKKNLPYNDSGISNRRMNGWVVKYGAPPSTYISVSQSCV</sequence>
<dbReference type="AlphaFoldDB" id="A0A0L8FVC5"/>
<name>A0A0L8FVC5_OCTBM</name>
<organism evidence="1">
    <name type="scientific">Octopus bimaculoides</name>
    <name type="common">California two-spotted octopus</name>
    <dbReference type="NCBI Taxonomy" id="37653"/>
    <lineage>
        <taxon>Eukaryota</taxon>
        <taxon>Metazoa</taxon>
        <taxon>Spiralia</taxon>
        <taxon>Lophotrochozoa</taxon>
        <taxon>Mollusca</taxon>
        <taxon>Cephalopoda</taxon>
        <taxon>Coleoidea</taxon>
        <taxon>Octopodiformes</taxon>
        <taxon>Octopoda</taxon>
        <taxon>Incirrata</taxon>
        <taxon>Octopodidae</taxon>
        <taxon>Octopus</taxon>
    </lineage>
</organism>
<reference evidence="1" key="1">
    <citation type="submission" date="2015-07" db="EMBL/GenBank/DDBJ databases">
        <title>MeaNS - Measles Nucleotide Surveillance Program.</title>
        <authorList>
            <person name="Tran T."/>
            <person name="Druce J."/>
        </authorList>
    </citation>
    <scope>NUCLEOTIDE SEQUENCE</scope>
    <source>
        <strain evidence="1">UCB-OBI-ISO-001</strain>
        <tissue evidence="1">Gonad</tissue>
    </source>
</reference>
<proteinExistence type="predicted"/>
<evidence type="ECO:0000313" key="1">
    <source>
        <dbReference type="EMBL" id="KOF68636.1"/>
    </source>
</evidence>